<dbReference type="InterPro" id="IPR036188">
    <property type="entry name" value="FAD/NAD-bd_sf"/>
</dbReference>
<feature type="binding site" evidence="11">
    <location>
        <begin position="174"/>
        <end position="181"/>
    </location>
    <ligand>
        <name>NAD(+)</name>
        <dbReference type="ChEBI" id="CHEBI:57540"/>
    </ligand>
</feature>
<evidence type="ECO:0000256" key="10">
    <source>
        <dbReference type="PIRSR" id="PIRSR000350-2"/>
    </source>
</evidence>
<dbReference type="GO" id="GO:0005829">
    <property type="term" value="C:cytosol"/>
    <property type="evidence" value="ECO:0007669"/>
    <property type="project" value="TreeGrafter"/>
</dbReference>
<evidence type="ECO:0000256" key="4">
    <source>
        <dbReference type="ARBA" id="ARBA00022827"/>
    </source>
</evidence>
<evidence type="ECO:0000256" key="14">
    <source>
        <dbReference type="RuleBase" id="RU365040"/>
    </source>
</evidence>
<accession>A0A364NKY8</accession>
<evidence type="ECO:0000256" key="13">
    <source>
        <dbReference type="RuleBase" id="RU003691"/>
    </source>
</evidence>
<evidence type="ECO:0000256" key="7">
    <source>
        <dbReference type="ARBA" id="ARBA00023157"/>
    </source>
</evidence>
<dbReference type="PANTHER" id="PTHR42737:SF2">
    <property type="entry name" value="GLUTATHIONE REDUCTASE"/>
    <property type="match status" value="1"/>
</dbReference>
<evidence type="ECO:0000256" key="6">
    <source>
        <dbReference type="ARBA" id="ARBA00023002"/>
    </source>
</evidence>
<evidence type="ECO:0000256" key="8">
    <source>
        <dbReference type="ARBA" id="ARBA00023284"/>
    </source>
</evidence>
<evidence type="ECO:0000256" key="1">
    <source>
        <dbReference type="ARBA" id="ARBA00007532"/>
    </source>
</evidence>
<dbReference type="OrthoDB" id="9800167at2"/>
<dbReference type="InterPro" id="IPR023753">
    <property type="entry name" value="FAD/NAD-binding_dom"/>
</dbReference>
<dbReference type="Gene3D" id="3.50.50.60">
    <property type="entry name" value="FAD/NAD(P)-binding domain"/>
    <property type="match status" value="2"/>
</dbReference>
<dbReference type="AlphaFoldDB" id="A0A364NKY8"/>
<gene>
    <name evidence="17" type="ORF">DN062_11990</name>
</gene>
<keyword evidence="11" id="KW-0547">Nucleotide-binding</keyword>
<dbReference type="Pfam" id="PF02852">
    <property type="entry name" value="Pyr_redox_dim"/>
    <property type="match status" value="1"/>
</dbReference>
<keyword evidence="18" id="KW-1185">Reference proteome</keyword>
<evidence type="ECO:0000256" key="5">
    <source>
        <dbReference type="ARBA" id="ARBA00022857"/>
    </source>
</evidence>
<keyword evidence="4 11" id="KW-0274">FAD</keyword>
<dbReference type="EMBL" id="QKRX01000008">
    <property type="protein sequence ID" value="RAU17711.1"/>
    <property type="molecule type" value="Genomic_DNA"/>
</dbReference>
<dbReference type="SUPFAM" id="SSF55424">
    <property type="entry name" value="FAD/NAD-linked reductases, dimerisation (C-terminal) domain"/>
    <property type="match status" value="1"/>
</dbReference>
<dbReference type="Gene3D" id="3.30.390.30">
    <property type="match status" value="1"/>
</dbReference>
<sequence length="455" mass="49164">MSQFDFDLFVIGAGSGGVRAARMAAGMGVRVAIAEDRYMGGTCVNVGCVPKKLYVYASHYAESFHEAAGFGFTGASAQFDWPTLRDNKKQEISRLNGIYANLLKNSGCTLIDGRATLEGPNEVRVGDQVFTAERILIATGGWPFVPDVPGKEHIVTSNEVFDLETFPTRVLVVGGGYIAVEFAGIFAGLGAQTDLVHRGDLFLRGFDQEVRTFTAQEVAKKGVNLRFNTDIKSVTQNADGRLDVVFKDDSQETVDTVMYATGRVPNTQGLGLEALGVNLSSNGAIQVDDLFQTNLPSIYAVGDVIDRVQLTPVALAEGMALVKRLYGDADTNVDYNLIPTAVFCQPNIGTVGLSEEDACKVYPNLDVYRSEFRAMKHTLSGSQERTLMKLLVDRDSDRVVGAHMVGAEAGEIIQGIAIAMKAGATKAMFDATIGIHPTAAEEFVTMREPSRRYNV</sequence>
<dbReference type="PRINTS" id="PR00411">
    <property type="entry name" value="PNDRDTASEI"/>
</dbReference>
<dbReference type="GO" id="GO:0006749">
    <property type="term" value="P:glutathione metabolic process"/>
    <property type="evidence" value="ECO:0007669"/>
    <property type="project" value="InterPro"/>
</dbReference>
<evidence type="ECO:0000313" key="18">
    <source>
        <dbReference type="Proteomes" id="UP000250744"/>
    </source>
</evidence>
<dbReference type="GO" id="GO:0050660">
    <property type="term" value="F:flavin adenine dinucleotide binding"/>
    <property type="evidence" value="ECO:0007669"/>
    <property type="project" value="InterPro"/>
</dbReference>
<dbReference type="PIRSF" id="PIRSF000350">
    <property type="entry name" value="Mercury_reductase_MerA"/>
    <property type="match status" value="1"/>
</dbReference>
<keyword evidence="11" id="KW-0520">NAD</keyword>
<evidence type="ECO:0000259" key="15">
    <source>
        <dbReference type="Pfam" id="PF02852"/>
    </source>
</evidence>
<comment type="function">
    <text evidence="14">Catalyzes the reduction of glutathione disulfide (GSSG) to reduced glutathione (GSH).</text>
</comment>
<dbReference type="Proteomes" id="UP000250744">
    <property type="component" value="Unassembled WGS sequence"/>
</dbReference>
<keyword evidence="7" id="KW-1015">Disulfide bond</keyword>
<evidence type="ECO:0000256" key="11">
    <source>
        <dbReference type="PIRSR" id="PIRSR000350-3"/>
    </source>
</evidence>
<dbReference type="NCBIfam" id="TIGR01424">
    <property type="entry name" value="gluta_reduc_2"/>
    <property type="match status" value="1"/>
</dbReference>
<dbReference type="GO" id="GO:0004362">
    <property type="term" value="F:glutathione-disulfide reductase (NADPH) activity"/>
    <property type="evidence" value="ECO:0007669"/>
    <property type="project" value="UniProtKB-EC"/>
</dbReference>
<keyword evidence="3 13" id="KW-0285">Flavoprotein</keyword>
<feature type="domain" description="FAD/NAD(P)-binding" evidence="16">
    <location>
        <begin position="6"/>
        <end position="318"/>
    </location>
</feature>
<dbReference type="InterPro" id="IPR016156">
    <property type="entry name" value="FAD/NAD-linked_Rdtase_dimer_sf"/>
</dbReference>
<comment type="catalytic activity">
    <reaction evidence="9 14">
        <text>2 glutathione + NADP(+) = glutathione disulfide + NADPH + H(+)</text>
        <dbReference type="Rhea" id="RHEA:11740"/>
        <dbReference type="ChEBI" id="CHEBI:15378"/>
        <dbReference type="ChEBI" id="CHEBI:57783"/>
        <dbReference type="ChEBI" id="CHEBI:57925"/>
        <dbReference type="ChEBI" id="CHEBI:58297"/>
        <dbReference type="ChEBI" id="CHEBI:58349"/>
        <dbReference type="EC" id="1.8.1.7"/>
    </reaction>
</comment>
<comment type="subunit">
    <text evidence="2">Homodimer.</text>
</comment>
<dbReference type="NCBIfam" id="NF004776">
    <property type="entry name" value="PRK06116.1"/>
    <property type="match status" value="1"/>
</dbReference>
<dbReference type="EC" id="1.8.1.7" evidence="14"/>
<dbReference type="InterPro" id="IPR004099">
    <property type="entry name" value="Pyr_nucl-diS_OxRdtase_dimer"/>
</dbReference>
<comment type="cofactor">
    <cofactor evidence="11">
        <name>FAD</name>
        <dbReference type="ChEBI" id="CHEBI:57692"/>
    </cofactor>
    <text evidence="11">Binds 1 FAD per subunit.</text>
</comment>
<feature type="binding site" evidence="11">
    <location>
        <position position="262"/>
    </location>
    <ligand>
        <name>NAD(+)</name>
        <dbReference type="ChEBI" id="CHEBI:57540"/>
    </ligand>
</feature>
<feature type="binding site" evidence="11">
    <location>
        <position position="52"/>
    </location>
    <ligand>
        <name>FAD</name>
        <dbReference type="ChEBI" id="CHEBI:57692"/>
    </ligand>
</feature>
<keyword evidence="6 13" id="KW-0560">Oxidoreductase</keyword>
<dbReference type="InterPro" id="IPR001100">
    <property type="entry name" value="Pyr_nuc-diS_OxRdtase"/>
</dbReference>
<dbReference type="FunFam" id="3.50.50.60:FF:000051">
    <property type="entry name" value="Glutathione reductase"/>
    <property type="match status" value="1"/>
</dbReference>
<name>A0A364NKY8_9GAMM</name>
<protein>
    <recommendedName>
        <fullName evidence="14">Glutathione reductase</fullName>
        <shortName evidence="14">GRase</shortName>
        <ecNumber evidence="14">1.8.1.7</ecNumber>
    </recommendedName>
</protein>
<evidence type="ECO:0000256" key="12">
    <source>
        <dbReference type="PIRSR" id="PIRSR000350-4"/>
    </source>
</evidence>
<dbReference type="PROSITE" id="PS00076">
    <property type="entry name" value="PYRIDINE_REDOX_1"/>
    <property type="match status" value="1"/>
</dbReference>
<dbReference type="InterPro" id="IPR012999">
    <property type="entry name" value="Pyr_OxRdtase_I_AS"/>
</dbReference>
<evidence type="ECO:0000256" key="3">
    <source>
        <dbReference type="ARBA" id="ARBA00022630"/>
    </source>
</evidence>
<dbReference type="Pfam" id="PF07992">
    <property type="entry name" value="Pyr_redox_2"/>
    <property type="match status" value="1"/>
</dbReference>
<proteinExistence type="inferred from homology"/>
<dbReference type="GO" id="GO:0050661">
    <property type="term" value="F:NADP binding"/>
    <property type="evidence" value="ECO:0007669"/>
    <property type="project" value="InterPro"/>
</dbReference>
<feature type="binding site" evidence="11">
    <location>
        <position position="303"/>
    </location>
    <ligand>
        <name>FAD</name>
        <dbReference type="ChEBI" id="CHEBI:57692"/>
    </ligand>
</feature>
<evidence type="ECO:0000256" key="2">
    <source>
        <dbReference type="ARBA" id="ARBA00011738"/>
    </source>
</evidence>
<comment type="similarity">
    <text evidence="1 13">Belongs to the class-I pyridine nucleotide-disulfide oxidoreductase family.</text>
</comment>
<dbReference type="InterPro" id="IPR046952">
    <property type="entry name" value="GSHR/TRXR-like"/>
</dbReference>
<reference evidence="17 18" key="1">
    <citation type="submission" date="2018-06" db="EMBL/GenBank/DDBJ databases">
        <title>Nitrincola tibetense sp. nov., isolated from Lake XuguoCo on Tibetan Plateau.</title>
        <authorList>
            <person name="Xing P."/>
        </authorList>
    </citation>
    <scope>NUCLEOTIDE SEQUENCE [LARGE SCALE GENOMIC DNA]</scope>
    <source>
        <strain evidence="18">xg18</strain>
    </source>
</reference>
<evidence type="ECO:0000256" key="9">
    <source>
        <dbReference type="ARBA" id="ARBA00049142"/>
    </source>
</evidence>
<dbReference type="PANTHER" id="PTHR42737">
    <property type="entry name" value="GLUTATHIONE REDUCTASE"/>
    <property type="match status" value="1"/>
</dbReference>
<dbReference type="GO" id="GO:0034599">
    <property type="term" value="P:cellular response to oxidative stress"/>
    <property type="evidence" value="ECO:0007669"/>
    <property type="project" value="TreeGrafter"/>
</dbReference>
<dbReference type="InterPro" id="IPR006324">
    <property type="entry name" value="GSHR"/>
</dbReference>
<evidence type="ECO:0000313" key="17">
    <source>
        <dbReference type="EMBL" id="RAU17711.1"/>
    </source>
</evidence>
<keyword evidence="5 14" id="KW-0521">NADP</keyword>
<keyword evidence="8 13" id="KW-0676">Redox-active center</keyword>
<organism evidence="17 18">
    <name type="scientific">Nitrincola tibetensis</name>
    <dbReference type="NCBI Taxonomy" id="2219697"/>
    <lineage>
        <taxon>Bacteria</taxon>
        <taxon>Pseudomonadati</taxon>
        <taxon>Pseudomonadota</taxon>
        <taxon>Gammaproteobacteria</taxon>
        <taxon>Oceanospirillales</taxon>
        <taxon>Oceanospirillaceae</taxon>
        <taxon>Nitrincola</taxon>
    </lineage>
</organism>
<evidence type="ECO:0000259" key="16">
    <source>
        <dbReference type="Pfam" id="PF07992"/>
    </source>
</evidence>
<comment type="caution">
    <text evidence="17">The sequence shown here is derived from an EMBL/GenBank/DDBJ whole genome shotgun (WGS) entry which is preliminary data.</text>
</comment>
<feature type="domain" description="Pyridine nucleotide-disulphide oxidoreductase dimerisation" evidence="15">
    <location>
        <begin position="338"/>
        <end position="446"/>
    </location>
</feature>
<feature type="disulfide bond" description="Redox-active" evidence="12">
    <location>
        <begin position="43"/>
        <end position="48"/>
    </location>
</feature>
<dbReference type="SUPFAM" id="SSF51905">
    <property type="entry name" value="FAD/NAD(P)-binding domain"/>
    <property type="match status" value="1"/>
</dbReference>
<feature type="active site" description="Proton acceptor" evidence="10">
    <location>
        <position position="436"/>
    </location>
</feature>
<dbReference type="GO" id="GO:0045454">
    <property type="term" value="P:cell redox homeostasis"/>
    <property type="evidence" value="ECO:0007669"/>
    <property type="project" value="InterPro"/>
</dbReference>
<dbReference type="PRINTS" id="PR00368">
    <property type="entry name" value="FADPNR"/>
</dbReference>
<dbReference type="RefSeq" id="WP_112159560.1">
    <property type="nucleotide sequence ID" value="NZ_QKRX01000008.1"/>
</dbReference>